<comment type="caution">
    <text evidence="2">The sequence shown here is derived from an EMBL/GenBank/DDBJ whole genome shotgun (WGS) entry which is preliminary data.</text>
</comment>
<dbReference type="AlphaFoldDB" id="A0A0R1EWX1"/>
<gene>
    <name evidence="2" type="ORF">FD51_GL001145</name>
</gene>
<reference evidence="2 3" key="1">
    <citation type="journal article" date="2015" name="Genome Announc.">
        <title>Expanding the biotechnology potential of lactobacilli through comparative genomics of 213 strains and associated genera.</title>
        <authorList>
            <person name="Sun Z."/>
            <person name="Harris H.M."/>
            <person name="McCann A."/>
            <person name="Guo C."/>
            <person name="Argimon S."/>
            <person name="Zhang W."/>
            <person name="Yang X."/>
            <person name="Jeffery I.B."/>
            <person name="Cooney J.C."/>
            <person name="Kagawa T.F."/>
            <person name="Liu W."/>
            <person name="Song Y."/>
            <person name="Salvetti E."/>
            <person name="Wrobel A."/>
            <person name="Rasinkangas P."/>
            <person name="Parkhill J."/>
            <person name="Rea M.C."/>
            <person name="O'Sullivan O."/>
            <person name="Ritari J."/>
            <person name="Douillard F.P."/>
            <person name="Paul Ross R."/>
            <person name="Yang R."/>
            <person name="Briner A.E."/>
            <person name="Felis G.E."/>
            <person name="de Vos W.M."/>
            <person name="Barrangou R."/>
            <person name="Klaenhammer T.R."/>
            <person name="Caufield P.W."/>
            <person name="Cui Y."/>
            <person name="Zhang H."/>
            <person name="O'Toole P.W."/>
        </authorList>
    </citation>
    <scope>NUCLEOTIDE SEQUENCE [LARGE SCALE GENOMIC DNA]</scope>
    <source>
        <strain evidence="2 3">DSM 20178</strain>
    </source>
</reference>
<keyword evidence="1" id="KW-0472">Membrane</keyword>
<dbReference type="EMBL" id="AZCT01000017">
    <property type="protein sequence ID" value="KRK11570.1"/>
    <property type="molecule type" value="Genomic_DNA"/>
</dbReference>
<organism evidence="2 3">
    <name type="scientific">Lacticaseibacillus zeae DSM 20178 = KCTC 3804</name>
    <dbReference type="NCBI Taxonomy" id="1423816"/>
    <lineage>
        <taxon>Bacteria</taxon>
        <taxon>Bacillati</taxon>
        <taxon>Bacillota</taxon>
        <taxon>Bacilli</taxon>
        <taxon>Lactobacillales</taxon>
        <taxon>Lactobacillaceae</taxon>
        <taxon>Lacticaseibacillus</taxon>
    </lineage>
</organism>
<evidence type="ECO:0000256" key="1">
    <source>
        <dbReference type="SAM" id="Phobius"/>
    </source>
</evidence>
<proteinExistence type="predicted"/>
<protein>
    <submittedName>
        <fullName evidence="2">Uncharacterized protein</fullName>
    </submittedName>
</protein>
<accession>A0A0R1EWX1</accession>
<evidence type="ECO:0000313" key="2">
    <source>
        <dbReference type="EMBL" id="KRK11570.1"/>
    </source>
</evidence>
<keyword evidence="1" id="KW-1133">Transmembrane helix</keyword>
<keyword evidence="1" id="KW-0812">Transmembrane</keyword>
<sequence>MIIDPFTVQGQVIPTESSYFKIFLNHPIAFLVGYIALTFMFSGGYAIISFLMFLIFKKKV</sequence>
<dbReference type="Proteomes" id="UP000051984">
    <property type="component" value="Unassembled WGS sequence"/>
</dbReference>
<evidence type="ECO:0000313" key="3">
    <source>
        <dbReference type="Proteomes" id="UP000051984"/>
    </source>
</evidence>
<dbReference type="PATRIC" id="fig|1423816.3.peg.1187"/>
<feature type="transmembrane region" description="Helical" evidence="1">
    <location>
        <begin position="28"/>
        <end position="56"/>
    </location>
</feature>
<name>A0A0R1EWX1_LACZE</name>